<dbReference type="InterPro" id="IPR001172">
    <property type="entry name" value="FliN_T3SS_HrcQb"/>
</dbReference>
<dbReference type="InterPro" id="IPR007597">
    <property type="entry name" value="CheC"/>
</dbReference>
<feature type="domain" description="Flagellar motor switch protein FliN-like C-terminal" evidence="7">
    <location>
        <begin position="201"/>
        <end position="272"/>
    </location>
</feature>
<keyword evidence="5" id="KW-0283">Flagellar rotation</keyword>
<keyword evidence="3" id="KW-1003">Cell membrane</keyword>
<evidence type="ECO:0000313" key="10">
    <source>
        <dbReference type="Proteomes" id="UP000240739"/>
    </source>
</evidence>
<dbReference type="AlphaFoldDB" id="A0A2T4UIX3"/>
<dbReference type="EMBL" id="PYYB01000001">
    <property type="protein sequence ID" value="PTL59157.1"/>
    <property type="molecule type" value="Genomic_DNA"/>
</dbReference>
<dbReference type="Gene3D" id="2.30.330.10">
    <property type="entry name" value="SpoA-like"/>
    <property type="match status" value="1"/>
</dbReference>
<name>A0A2T4UIX3_9ACTN</name>
<dbReference type="SUPFAM" id="SSF101801">
    <property type="entry name" value="Surface presentation of antigens (SPOA)"/>
    <property type="match status" value="1"/>
</dbReference>
<dbReference type="InterPro" id="IPR001543">
    <property type="entry name" value="FliN-like_C"/>
</dbReference>
<dbReference type="SUPFAM" id="SSF103039">
    <property type="entry name" value="CheC-like"/>
    <property type="match status" value="1"/>
</dbReference>
<dbReference type="GO" id="GO:0071973">
    <property type="term" value="P:bacterial-type flagellum-dependent cell motility"/>
    <property type="evidence" value="ECO:0007669"/>
    <property type="project" value="InterPro"/>
</dbReference>
<evidence type="ECO:0000313" key="9">
    <source>
        <dbReference type="EMBL" id="PTL59157.1"/>
    </source>
</evidence>
<keyword evidence="4" id="KW-0145">Chemotaxis</keyword>
<dbReference type="InterPro" id="IPR036429">
    <property type="entry name" value="SpoA-like_sf"/>
</dbReference>
<evidence type="ECO:0000256" key="1">
    <source>
        <dbReference type="ARBA" id="ARBA00004413"/>
    </source>
</evidence>
<accession>A0A2T4UIX3</accession>
<comment type="subcellular location">
    <subcellularLocation>
        <location evidence="1">Cell membrane</location>
        <topology evidence="1">Peripheral membrane protein</topology>
        <orientation evidence="1">Cytoplasmic side</orientation>
    </subcellularLocation>
</comment>
<evidence type="ECO:0000256" key="3">
    <source>
        <dbReference type="ARBA" id="ARBA00022475"/>
    </source>
</evidence>
<dbReference type="Pfam" id="PF01052">
    <property type="entry name" value="FliMN_C"/>
    <property type="match status" value="1"/>
</dbReference>
<dbReference type="PANTHER" id="PTHR43484:SF1">
    <property type="entry name" value="FLAGELLAR MOTOR SWITCH PROTEIN FLIN"/>
    <property type="match status" value="1"/>
</dbReference>
<organism evidence="9 10">
    <name type="scientific">Paraconexibacter algicola</name>
    <dbReference type="NCBI Taxonomy" id="2133960"/>
    <lineage>
        <taxon>Bacteria</taxon>
        <taxon>Bacillati</taxon>
        <taxon>Actinomycetota</taxon>
        <taxon>Thermoleophilia</taxon>
        <taxon>Solirubrobacterales</taxon>
        <taxon>Paraconexibacteraceae</taxon>
        <taxon>Paraconexibacter</taxon>
    </lineage>
</organism>
<dbReference type="PRINTS" id="PR00956">
    <property type="entry name" value="FLGMOTORFLIN"/>
</dbReference>
<keyword evidence="10" id="KW-1185">Reference proteome</keyword>
<evidence type="ECO:0000256" key="2">
    <source>
        <dbReference type="ARBA" id="ARBA00009226"/>
    </source>
</evidence>
<dbReference type="InterPro" id="IPR028976">
    <property type="entry name" value="CheC-like_sf"/>
</dbReference>
<dbReference type="GO" id="GO:0009425">
    <property type="term" value="C:bacterial-type flagellum basal body"/>
    <property type="evidence" value="ECO:0007669"/>
    <property type="project" value="InterPro"/>
</dbReference>
<proteinExistence type="inferred from homology"/>
<dbReference type="OrthoDB" id="5241739at2"/>
<comment type="caution">
    <text evidence="9">The sequence shown here is derived from an EMBL/GenBank/DDBJ whole genome shotgun (WGS) entry which is preliminary data.</text>
</comment>
<evidence type="ECO:0000259" key="7">
    <source>
        <dbReference type="Pfam" id="PF01052"/>
    </source>
</evidence>
<dbReference type="GO" id="GO:0016787">
    <property type="term" value="F:hydrolase activity"/>
    <property type="evidence" value="ECO:0007669"/>
    <property type="project" value="InterPro"/>
</dbReference>
<dbReference type="RefSeq" id="WP_107567593.1">
    <property type="nucleotide sequence ID" value="NZ_PYYB01000001.1"/>
</dbReference>
<dbReference type="InterPro" id="IPR051469">
    <property type="entry name" value="FliN/MopA/SpaO"/>
</dbReference>
<dbReference type="GO" id="GO:0005886">
    <property type="term" value="C:plasma membrane"/>
    <property type="evidence" value="ECO:0007669"/>
    <property type="project" value="UniProtKB-SubCell"/>
</dbReference>
<sequence>MSAADNALLRLGGSTADAVQDVLEIFAPGQVAPGVVKVVPPGTHPLADIQVPAVLADVSFVDGVSGGNVLVMSVAGARRLAAVMMGMAPEDLEPADEPTELEFSAIGEAMNQMMSAAAMATSAVLDEEVEIAPPDVRLVRTIEEATEHWEHSGQATIVTFTVGGAPCTLIQLVPNAFIVRMTRAFDEITAEYDGEVPLSDSLRGVAVRVWAELGRARMPLGQLVGMPAGSLVELDRESDAPIDLYADGMRIATGRLLVTAEGGYAVRIESLVTAADAADGAGPPFNTNHPVEV</sequence>
<dbReference type="Pfam" id="PF04509">
    <property type="entry name" value="CheC"/>
    <property type="match status" value="1"/>
</dbReference>
<evidence type="ECO:0000256" key="5">
    <source>
        <dbReference type="ARBA" id="ARBA00022779"/>
    </source>
</evidence>
<comment type="similarity">
    <text evidence="2">Belongs to the FliN/MopA/SpaO family.</text>
</comment>
<evidence type="ECO:0008006" key="11">
    <source>
        <dbReference type="Google" id="ProtNLM"/>
    </source>
</evidence>
<keyword evidence="6" id="KW-0472">Membrane</keyword>
<dbReference type="GO" id="GO:0003774">
    <property type="term" value="F:cytoskeletal motor activity"/>
    <property type="evidence" value="ECO:0007669"/>
    <property type="project" value="InterPro"/>
</dbReference>
<dbReference type="Gene3D" id="3.40.1550.10">
    <property type="entry name" value="CheC-like"/>
    <property type="match status" value="1"/>
</dbReference>
<dbReference type="GO" id="GO:0006935">
    <property type="term" value="P:chemotaxis"/>
    <property type="evidence" value="ECO:0007669"/>
    <property type="project" value="UniProtKB-KW"/>
</dbReference>
<feature type="domain" description="CheC-like protein" evidence="8">
    <location>
        <begin position="104"/>
        <end position="136"/>
    </location>
</feature>
<gene>
    <name evidence="9" type="ORF">C7Y72_05595</name>
</gene>
<protein>
    <recommendedName>
        <fullName evidence="11">Flagellar motor switch protein FliN</fullName>
    </recommendedName>
</protein>
<reference evidence="9 10" key="1">
    <citation type="submission" date="2018-03" db="EMBL/GenBank/DDBJ databases">
        <title>Aquarubrobacter algicola gen. nov., sp. nov., a novel actinobacterium isolated from shallow eutrophic lake during the end of cyanobacterial harmful algal blooms.</title>
        <authorList>
            <person name="Chun S.J."/>
        </authorList>
    </citation>
    <scope>NUCLEOTIDE SEQUENCE [LARGE SCALE GENOMIC DNA]</scope>
    <source>
        <strain evidence="9 10">Seoho-28</strain>
    </source>
</reference>
<dbReference type="Proteomes" id="UP000240739">
    <property type="component" value="Unassembled WGS sequence"/>
</dbReference>
<evidence type="ECO:0000256" key="4">
    <source>
        <dbReference type="ARBA" id="ARBA00022500"/>
    </source>
</evidence>
<evidence type="ECO:0000259" key="8">
    <source>
        <dbReference type="Pfam" id="PF04509"/>
    </source>
</evidence>
<evidence type="ECO:0000256" key="6">
    <source>
        <dbReference type="ARBA" id="ARBA00023136"/>
    </source>
</evidence>
<dbReference type="PANTHER" id="PTHR43484">
    <property type="match status" value="1"/>
</dbReference>